<reference evidence="2" key="1">
    <citation type="journal article" date="2023" name="Proc. Natl. Acad. Sci. U.S.A.">
        <title>Genomic and structural basis for evolution of tropane alkaloid biosynthesis.</title>
        <authorList>
            <person name="Wanga Y.-J."/>
            <person name="Taina T."/>
            <person name="Yua J.-Y."/>
            <person name="Lia J."/>
            <person name="Xua B."/>
            <person name="Chenc J."/>
            <person name="D'Auriad J.C."/>
            <person name="Huanga J.-P."/>
            <person name="Huanga S.-X."/>
        </authorList>
    </citation>
    <scope>NUCLEOTIDE SEQUENCE [LARGE SCALE GENOMIC DNA]</scope>
    <source>
        <strain evidence="2">cv. KIB-2019</strain>
    </source>
</reference>
<keyword evidence="2" id="KW-1185">Reference proteome</keyword>
<protein>
    <submittedName>
        <fullName evidence="1">Uncharacterized protein</fullName>
    </submittedName>
</protein>
<dbReference type="AlphaFoldDB" id="A0A9Q1RS95"/>
<accession>A0A9Q1RS95</accession>
<dbReference type="Proteomes" id="UP001152561">
    <property type="component" value="Unassembled WGS sequence"/>
</dbReference>
<gene>
    <name evidence="1" type="ORF">K7X08_037466</name>
</gene>
<proteinExistence type="predicted"/>
<sequence>MSTNSQSRHFWKLTQNNLGYYQAPANYHYVSRNTDPYLWNGYAATTNYDTGYYNYYYQPTSEYIDDHVYIATDQFLFIVSTNLQNRHLS</sequence>
<dbReference type="EMBL" id="JAJAGQ010000002">
    <property type="protein sequence ID" value="KAJ8570494.1"/>
    <property type="molecule type" value="Genomic_DNA"/>
</dbReference>
<evidence type="ECO:0000313" key="2">
    <source>
        <dbReference type="Proteomes" id="UP001152561"/>
    </source>
</evidence>
<comment type="caution">
    <text evidence="1">The sequence shown here is derived from an EMBL/GenBank/DDBJ whole genome shotgun (WGS) entry which is preliminary data.</text>
</comment>
<evidence type="ECO:0000313" key="1">
    <source>
        <dbReference type="EMBL" id="KAJ8570494.1"/>
    </source>
</evidence>
<name>A0A9Q1RS95_9SOLA</name>
<organism evidence="1 2">
    <name type="scientific">Anisodus acutangulus</name>
    <dbReference type="NCBI Taxonomy" id="402998"/>
    <lineage>
        <taxon>Eukaryota</taxon>
        <taxon>Viridiplantae</taxon>
        <taxon>Streptophyta</taxon>
        <taxon>Embryophyta</taxon>
        <taxon>Tracheophyta</taxon>
        <taxon>Spermatophyta</taxon>
        <taxon>Magnoliopsida</taxon>
        <taxon>eudicotyledons</taxon>
        <taxon>Gunneridae</taxon>
        <taxon>Pentapetalae</taxon>
        <taxon>asterids</taxon>
        <taxon>lamiids</taxon>
        <taxon>Solanales</taxon>
        <taxon>Solanaceae</taxon>
        <taxon>Solanoideae</taxon>
        <taxon>Hyoscyameae</taxon>
        <taxon>Anisodus</taxon>
    </lineage>
</organism>